<gene>
    <name evidence="2" type="ORF">SEPMUDRAFT_115394</name>
</gene>
<organism evidence="2 3">
    <name type="scientific">Sphaerulina musiva (strain SO2202)</name>
    <name type="common">Poplar stem canker fungus</name>
    <name type="synonym">Septoria musiva</name>
    <dbReference type="NCBI Taxonomy" id="692275"/>
    <lineage>
        <taxon>Eukaryota</taxon>
        <taxon>Fungi</taxon>
        <taxon>Dikarya</taxon>
        <taxon>Ascomycota</taxon>
        <taxon>Pezizomycotina</taxon>
        <taxon>Dothideomycetes</taxon>
        <taxon>Dothideomycetidae</taxon>
        <taxon>Mycosphaerellales</taxon>
        <taxon>Mycosphaerellaceae</taxon>
        <taxon>Sphaerulina</taxon>
    </lineage>
</organism>
<accession>M3C1C2</accession>
<evidence type="ECO:0000313" key="2">
    <source>
        <dbReference type="EMBL" id="EMF14101.1"/>
    </source>
</evidence>
<dbReference type="EMBL" id="KB456262">
    <property type="protein sequence ID" value="EMF14101.1"/>
    <property type="molecule type" value="Genomic_DNA"/>
</dbReference>
<feature type="compositionally biased region" description="Polar residues" evidence="1">
    <location>
        <begin position="39"/>
        <end position="48"/>
    </location>
</feature>
<feature type="region of interest" description="Disordered" evidence="1">
    <location>
        <begin position="1"/>
        <end position="48"/>
    </location>
</feature>
<evidence type="ECO:0000256" key="1">
    <source>
        <dbReference type="SAM" id="MobiDB-lite"/>
    </source>
</evidence>
<feature type="compositionally biased region" description="Basic and acidic residues" evidence="1">
    <location>
        <begin position="1"/>
        <end position="18"/>
    </location>
</feature>
<dbReference type="AlphaFoldDB" id="M3C1C2"/>
<proteinExistence type="predicted"/>
<reference evidence="2 3" key="1">
    <citation type="journal article" date="2012" name="PLoS Pathog.">
        <title>Diverse lifestyles and strategies of plant pathogenesis encoded in the genomes of eighteen Dothideomycetes fungi.</title>
        <authorList>
            <person name="Ohm R.A."/>
            <person name="Feau N."/>
            <person name="Henrissat B."/>
            <person name="Schoch C.L."/>
            <person name="Horwitz B.A."/>
            <person name="Barry K.W."/>
            <person name="Condon B.J."/>
            <person name="Copeland A.C."/>
            <person name="Dhillon B."/>
            <person name="Glaser F."/>
            <person name="Hesse C.N."/>
            <person name="Kosti I."/>
            <person name="LaButti K."/>
            <person name="Lindquist E.A."/>
            <person name="Lucas S."/>
            <person name="Salamov A.A."/>
            <person name="Bradshaw R.E."/>
            <person name="Ciuffetti L."/>
            <person name="Hamelin R.C."/>
            <person name="Kema G.H.J."/>
            <person name="Lawrence C."/>
            <person name="Scott J.A."/>
            <person name="Spatafora J.W."/>
            <person name="Turgeon B.G."/>
            <person name="de Wit P.J.G.M."/>
            <person name="Zhong S."/>
            <person name="Goodwin S.B."/>
            <person name="Grigoriev I.V."/>
        </authorList>
    </citation>
    <scope>NUCLEOTIDE SEQUENCE [LARGE SCALE GENOMIC DNA]</scope>
    <source>
        <strain evidence="2 3">SO2202</strain>
    </source>
</reference>
<dbReference type="OrthoDB" id="1029639at2759"/>
<evidence type="ECO:0000313" key="3">
    <source>
        <dbReference type="Proteomes" id="UP000016931"/>
    </source>
</evidence>
<dbReference type="HOGENOM" id="CLU_2293463_0_0_1"/>
<name>M3C1C2_SPHMS</name>
<feature type="compositionally biased region" description="Polar residues" evidence="1">
    <location>
        <begin position="84"/>
        <end position="95"/>
    </location>
</feature>
<dbReference type="RefSeq" id="XP_016762222.1">
    <property type="nucleotide sequence ID" value="XM_016901156.1"/>
</dbReference>
<feature type="compositionally biased region" description="Basic and acidic residues" evidence="1">
    <location>
        <begin position="27"/>
        <end position="37"/>
    </location>
</feature>
<dbReference type="GeneID" id="27898293"/>
<dbReference type="Proteomes" id="UP000016931">
    <property type="component" value="Unassembled WGS sequence"/>
</dbReference>
<protein>
    <submittedName>
        <fullName evidence="2">Uncharacterized protein</fullName>
    </submittedName>
</protein>
<feature type="region of interest" description="Disordered" evidence="1">
    <location>
        <begin position="70"/>
        <end position="101"/>
    </location>
</feature>
<sequence>MEGAADREQGLGRRESLKAKFNFRGHQMKEKTKDVFRRGSNSSKQSLQSLRSFRGDSIFTINNDMSLIEDGPEWGPATIPRTPNRASTITTGSTSKIRREK</sequence>
<keyword evidence="3" id="KW-1185">Reference proteome</keyword>